<protein>
    <submittedName>
        <fullName evidence="4">AMP-binding protein</fullName>
    </submittedName>
</protein>
<dbReference type="AlphaFoldDB" id="A0A7D5YFX5"/>
<evidence type="ECO:0000256" key="1">
    <source>
        <dbReference type="SAM" id="MobiDB-lite"/>
    </source>
</evidence>
<organism evidence="4">
    <name type="scientific">Micromonospora carbonacea</name>
    <dbReference type="NCBI Taxonomy" id="47853"/>
    <lineage>
        <taxon>Bacteria</taxon>
        <taxon>Bacillati</taxon>
        <taxon>Actinomycetota</taxon>
        <taxon>Actinomycetes</taxon>
        <taxon>Micromonosporales</taxon>
        <taxon>Micromonosporaceae</taxon>
        <taxon>Micromonospora</taxon>
    </lineage>
</organism>
<dbReference type="InterPro" id="IPR045851">
    <property type="entry name" value="AMP-bd_C_sf"/>
</dbReference>
<evidence type="ECO:0000259" key="3">
    <source>
        <dbReference type="Pfam" id="PF13193"/>
    </source>
</evidence>
<evidence type="ECO:0000313" key="4">
    <source>
        <dbReference type="EMBL" id="QLJ96634.1"/>
    </source>
</evidence>
<dbReference type="GO" id="GO:0016878">
    <property type="term" value="F:acid-thiol ligase activity"/>
    <property type="evidence" value="ECO:0007669"/>
    <property type="project" value="UniProtKB-ARBA"/>
</dbReference>
<dbReference type="PANTHER" id="PTHR43767:SF1">
    <property type="entry name" value="NONRIBOSOMAL PEPTIDE SYNTHASE PES1 (EUROFUNG)-RELATED"/>
    <property type="match status" value="1"/>
</dbReference>
<feature type="region of interest" description="Disordered" evidence="1">
    <location>
        <begin position="346"/>
        <end position="388"/>
    </location>
</feature>
<name>A0A7D5YFX5_9ACTN</name>
<dbReference type="Pfam" id="PF00501">
    <property type="entry name" value="AMP-binding"/>
    <property type="match status" value="1"/>
</dbReference>
<dbReference type="Gene3D" id="3.30.300.30">
    <property type="match status" value="1"/>
</dbReference>
<feature type="domain" description="AMP-dependent synthetase/ligase" evidence="2">
    <location>
        <begin position="12"/>
        <end position="328"/>
    </location>
</feature>
<proteinExistence type="predicted"/>
<evidence type="ECO:0000259" key="2">
    <source>
        <dbReference type="Pfam" id="PF00501"/>
    </source>
</evidence>
<dbReference type="SUPFAM" id="SSF56801">
    <property type="entry name" value="Acetyl-CoA synthetase-like"/>
    <property type="match status" value="1"/>
</dbReference>
<dbReference type="InterPro" id="IPR000873">
    <property type="entry name" value="AMP-dep_synth/lig_dom"/>
</dbReference>
<dbReference type="Pfam" id="PF13193">
    <property type="entry name" value="AMP-binding_C"/>
    <property type="match status" value="1"/>
</dbReference>
<sequence>MSGVPTLADALAEVARKHPHRPAVVTGDRRLTYAELLRRAERLAPALAGRAATVARCAADVAVTVVAATIADVALLVADARASDDERNRAWSLFRADRLVTSDGEALTVAGLGDGPVTCDGDRLTVARPGGDGGPACFPPGRGAAATLPPGPAGLGLSTSGSEGWPKCVERPWPTVTANARAFAAALELSPGEVVACTTPPHHSYALCGGIVTTLAAGGTYVALDRQPGPRTVADAVDRHRVAVLLSVPLLYRWFSAAGLTTRHRPRLCVSAGAPLPPEDRHRWAAAVGWRIGEHYGTSEHGMLTLDTGSVAGSVGRPIAGVTLVVDPAPGPGDVLVACAGPPPRLHTGDVAPGEPATGDAVSADATTGDVTTAGHPPGGDGLQPTGDVGRLDADGRLYLLGRRGGTLNVAGNKVPAAEVEDALRQFAAVRDCAVVGAPGPGGAQEVVAFVETVRELDHRELYAFLHGRLAAYKVPARVVVVDRLPRNVNGKLLRSELLRGLAAGAWR</sequence>
<gene>
    <name evidence="4" type="ORF">HZU44_17035</name>
</gene>
<accession>A0A7D5YFX5</accession>
<feature type="domain" description="AMP-binding enzyme C-terminal" evidence="3">
    <location>
        <begin position="419"/>
        <end position="492"/>
    </location>
</feature>
<dbReference type="InterPro" id="IPR042099">
    <property type="entry name" value="ANL_N_sf"/>
</dbReference>
<reference evidence="4" key="1">
    <citation type="submission" date="2020-08" db="EMBL/GenBank/DDBJ databases">
        <title>A bifunctional nitrone conjugated secondary metabolite targeting the ribosome.</title>
        <authorList>
            <person name="Limbrick E.M."/>
            <person name="Graf M."/>
            <person name="Derewacz D.K."/>
            <person name="Nguyen F."/>
            <person name="Spraggins J.M."/>
            <person name="Wieland M."/>
            <person name="Ynigez-Gutierrez A.E."/>
            <person name="Reisman B.J."/>
            <person name="Zinshteyn B."/>
            <person name="McCulloch K."/>
            <person name="Iverson T.M."/>
            <person name="Green R."/>
            <person name="Wilson D.N."/>
            <person name="Bachmann B.O."/>
        </authorList>
    </citation>
    <scope>NUCLEOTIDE SEQUENCE</scope>
    <source>
        <strain evidence="4">Africana</strain>
    </source>
</reference>
<feature type="compositionally biased region" description="Low complexity" evidence="1">
    <location>
        <begin position="357"/>
        <end position="375"/>
    </location>
</feature>
<dbReference type="CDD" id="cd04433">
    <property type="entry name" value="AFD_class_I"/>
    <property type="match status" value="1"/>
</dbReference>
<dbReference type="InterPro" id="IPR050237">
    <property type="entry name" value="ATP-dep_AMP-bd_enzyme"/>
</dbReference>
<dbReference type="PANTHER" id="PTHR43767">
    <property type="entry name" value="LONG-CHAIN-FATTY-ACID--COA LIGASE"/>
    <property type="match status" value="1"/>
</dbReference>
<dbReference type="InterPro" id="IPR025110">
    <property type="entry name" value="AMP-bd_C"/>
</dbReference>
<dbReference type="EMBL" id="CP058905">
    <property type="protein sequence ID" value="QLJ96634.1"/>
    <property type="molecule type" value="Genomic_DNA"/>
</dbReference>
<dbReference type="Gene3D" id="3.40.50.12780">
    <property type="entry name" value="N-terminal domain of ligase-like"/>
    <property type="match status" value="1"/>
</dbReference>